<evidence type="ECO:0000256" key="1">
    <source>
        <dbReference type="SAM" id="MobiDB-lite"/>
    </source>
</evidence>
<keyword evidence="2" id="KW-0472">Membrane</keyword>
<dbReference type="AlphaFoldDB" id="A0A1I0CDJ6"/>
<evidence type="ECO:0000313" key="5">
    <source>
        <dbReference type="EMBL" id="SET17639.1"/>
    </source>
</evidence>
<keyword evidence="6" id="KW-1185">Reference proteome</keyword>
<dbReference type="Proteomes" id="UP000324021">
    <property type="component" value="Unassembled WGS sequence"/>
</dbReference>
<feature type="compositionally biased region" description="Pro residues" evidence="1">
    <location>
        <begin position="164"/>
        <end position="175"/>
    </location>
</feature>
<feature type="region of interest" description="Disordered" evidence="1">
    <location>
        <begin position="155"/>
        <end position="175"/>
    </location>
</feature>
<feature type="domain" description="DUF7344" evidence="3">
    <location>
        <begin position="73"/>
        <end position="152"/>
    </location>
</feature>
<keyword evidence="2" id="KW-1133">Transmembrane helix</keyword>
<evidence type="ECO:0000313" key="4">
    <source>
        <dbReference type="EMBL" id="SDC49590.1"/>
    </source>
</evidence>
<dbReference type="InterPro" id="IPR055768">
    <property type="entry name" value="DUF7344"/>
</dbReference>
<sequence>MGLIASRPTAVYCVLTVIPGSRLYECVVLFVEQEYFCLGTHVIGRSRTDAVGESPRASESIENSADLSLDEIYHLLQTQRRRDVLRYLRTADDRVRLRDLAEQVAAWEQETTVDNLTSDERQRVYISLYQSHLPKLDNHGIVNYDKDRGWVEPTPHTKQLQPYLEPPSQPPSPPRWPRRYAGAVVCCGLGMAAVTADIVPITGLVGAWVVLVAFAIVTSAHAWSTGAFDLELSN</sequence>
<reference evidence="6 7" key="2">
    <citation type="submission" date="2016-10" db="EMBL/GenBank/DDBJ databases">
        <authorList>
            <person name="Varghese N."/>
            <person name="Submissions S."/>
        </authorList>
    </citation>
    <scope>NUCLEOTIDE SEQUENCE [LARGE SCALE GENOMIC DNA]</scope>
    <source>
        <strain evidence="4 7">CDM_1</strain>
        <strain evidence="6">CDM_6</strain>
    </source>
</reference>
<dbReference type="EMBL" id="FOIC01000004">
    <property type="protein sequence ID" value="SET17639.1"/>
    <property type="molecule type" value="Genomic_DNA"/>
</dbReference>
<reference evidence="5" key="1">
    <citation type="submission" date="2016-10" db="EMBL/GenBank/DDBJ databases">
        <authorList>
            <person name="de Groot N.N."/>
        </authorList>
    </citation>
    <scope>NUCLEOTIDE SEQUENCE [LARGE SCALE GENOMIC DNA]</scope>
    <source>
        <strain evidence="5">CDM_6</strain>
    </source>
</reference>
<gene>
    <name evidence="5" type="ORF">SAMN04488694_104135</name>
    <name evidence="4" type="ORF">SAMN05192552_1004167</name>
</gene>
<dbReference type="EMBL" id="FMZP01000004">
    <property type="protein sequence ID" value="SDC49590.1"/>
    <property type="molecule type" value="Genomic_DNA"/>
</dbReference>
<organism evidence="5 6">
    <name type="scientific">Natrinema hispanicum</name>
    <dbReference type="NCBI Taxonomy" id="392421"/>
    <lineage>
        <taxon>Archaea</taxon>
        <taxon>Methanobacteriati</taxon>
        <taxon>Methanobacteriota</taxon>
        <taxon>Stenosarchaea group</taxon>
        <taxon>Halobacteria</taxon>
        <taxon>Halobacteriales</taxon>
        <taxon>Natrialbaceae</taxon>
        <taxon>Natrinema</taxon>
    </lineage>
</organism>
<accession>A0A1I0CDJ6</accession>
<evidence type="ECO:0000259" key="3">
    <source>
        <dbReference type="Pfam" id="PF24035"/>
    </source>
</evidence>
<evidence type="ECO:0000256" key="2">
    <source>
        <dbReference type="SAM" id="Phobius"/>
    </source>
</evidence>
<proteinExistence type="predicted"/>
<evidence type="ECO:0000313" key="6">
    <source>
        <dbReference type="Proteomes" id="UP000199320"/>
    </source>
</evidence>
<protein>
    <recommendedName>
        <fullName evidence="3">DUF7344 domain-containing protein</fullName>
    </recommendedName>
</protein>
<evidence type="ECO:0000313" key="7">
    <source>
        <dbReference type="Proteomes" id="UP000324021"/>
    </source>
</evidence>
<dbReference type="Proteomes" id="UP000199320">
    <property type="component" value="Unassembled WGS sequence"/>
</dbReference>
<keyword evidence="2" id="KW-0812">Transmembrane</keyword>
<name>A0A1I0CDJ6_9EURY</name>
<feature type="transmembrane region" description="Helical" evidence="2">
    <location>
        <begin position="205"/>
        <end position="223"/>
    </location>
</feature>
<dbReference type="Pfam" id="PF24035">
    <property type="entry name" value="DUF7344"/>
    <property type="match status" value="1"/>
</dbReference>